<accession>A0A916NHB3</accession>
<gene>
    <name evidence="6" type="primary">betB_1</name>
    <name evidence="6" type="ORF">LEUCIP111803_01140</name>
</gene>
<dbReference type="Pfam" id="PF00171">
    <property type="entry name" value="Aldedh"/>
    <property type="match status" value="1"/>
</dbReference>
<dbReference type="RefSeq" id="WP_218114753.1">
    <property type="nucleotide sequence ID" value="NZ_CAJVAP010000010.1"/>
</dbReference>
<proteinExistence type="inferred from homology"/>
<reference evidence="6" key="1">
    <citation type="submission" date="2021-06" db="EMBL/GenBank/DDBJ databases">
        <authorList>
            <person name="Criscuolo A."/>
        </authorList>
    </citation>
    <scope>NUCLEOTIDE SEQUENCE</scope>
    <source>
        <strain evidence="6">CIP111803</strain>
    </source>
</reference>
<dbReference type="FunFam" id="3.40.605.10:FF:000007">
    <property type="entry name" value="NAD/NADP-dependent betaine aldehyde dehydrogenase"/>
    <property type="match status" value="1"/>
</dbReference>
<dbReference type="GO" id="GO:0008802">
    <property type="term" value="F:betaine-aldehyde dehydrogenase (NAD+) activity"/>
    <property type="evidence" value="ECO:0007669"/>
    <property type="project" value="UniProtKB-EC"/>
</dbReference>
<dbReference type="InterPro" id="IPR015590">
    <property type="entry name" value="Aldehyde_DH_dom"/>
</dbReference>
<dbReference type="PROSITE" id="PS00070">
    <property type="entry name" value="ALDEHYDE_DEHYDR_CYS"/>
    <property type="match status" value="1"/>
</dbReference>
<comment type="similarity">
    <text evidence="1 4">Belongs to the aldehyde dehydrogenase family.</text>
</comment>
<evidence type="ECO:0000313" key="6">
    <source>
        <dbReference type="EMBL" id="CAG7608657.1"/>
    </source>
</evidence>
<organism evidence="6 7">
    <name type="scientific">Leucobacter soli</name>
    <dbReference type="NCBI Taxonomy" id="2812850"/>
    <lineage>
        <taxon>Bacteria</taxon>
        <taxon>Bacillati</taxon>
        <taxon>Actinomycetota</taxon>
        <taxon>Actinomycetes</taxon>
        <taxon>Micrococcales</taxon>
        <taxon>Microbacteriaceae</taxon>
        <taxon>Leucobacter</taxon>
    </lineage>
</organism>
<dbReference type="Proteomes" id="UP000693892">
    <property type="component" value="Unassembled WGS sequence"/>
</dbReference>
<dbReference type="PROSITE" id="PS00687">
    <property type="entry name" value="ALDEHYDE_DEHYDR_GLU"/>
    <property type="match status" value="1"/>
</dbReference>
<name>A0A916NHB3_9MICO</name>
<comment type="caution">
    <text evidence="6">The sequence shown here is derived from an EMBL/GenBank/DDBJ whole genome shotgun (WGS) entry which is preliminary data.</text>
</comment>
<feature type="domain" description="Aldehyde dehydrogenase" evidence="5">
    <location>
        <begin position="2"/>
        <end position="453"/>
    </location>
</feature>
<evidence type="ECO:0000313" key="7">
    <source>
        <dbReference type="Proteomes" id="UP000693892"/>
    </source>
</evidence>
<dbReference type="EC" id="1.2.1.8" evidence="6"/>
<evidence type="ECO:0000259" key="5">
    <source>
        <dbReference type="Pfam" id="PF00171"/>
    </source>
</evidence>
<dbReference type="EMBL" id="CAJVAP010000010">
    <property type="protein sequence ID" value="CAG7608657.1"/>
    <property type="molecule type" value="Genomic_DNA"/>
</dbReference>
<dbReference type="InterPro" id="IPR029510">
    <property type="entry name" value="Ald_DH_CS_GLU"/>
</dbReference>
<keyword evidence="7" id="KW-1185">Reference proteome</keyword>
<evidence type="ECO:0000256" key="4">
    <source>
        <dbReference type="RuleBase" id="RU003345"/>
    </source>
</evidence>
<dbReference type="AlphaFoldDB" id="A0A916NHB3"/>
<dbReference type="FunFam" id="3.40.309.10:FF:000012">
    <property type="entry name" value="Betaine aldehyde dehydrogenase"/>
    <property type="match status" value="1"/>
</dbReference>
<sequence>MDIFSPIDGSIIAEVPDTPPAEVASAIGTAEQAFADWSRRSPIERGRVLRRAGELMLEYEEQLATLEARNLGAPYAASLAMVRRAAGSFIYFSELADKVTGDVIPVDGEYLTYSVREPHGVVAAVVPWNAPIIFATKKLAPALAFGNACLLKPSPETPLSALQLESILLEAGLPEGLARVLPGGRATGEALTGDPRISLIVFTGHDGTGKAIAAAAAKNLVPNALELGGKSAQLVFADAPTNRVVDGVVSGVFSNTGQACIAGSRILVERGGSEQLFRGLAERTRRITTGDPLAPGTELGPQTTLAQKEKTDRMIRNAVEAGATVLAQGELPTAPELAAGYFVRPTLLTDVTPEMEIVREEVFGPVAAVTTFTTEEEAVALANDTEYGLAAGIWSTDAARVHRVAAALRAGTVWVNTYGVISDRVPFGGIGRSGYGREGGQAAVELYTRHKAVWTSLHRDEATADILL</sequence>
<dbReference type="InterPro" id="IPR016160">
    <property type="entry name" value="Ald_DH_CS_CYS"/>
</dbReference>
<evidence type="ECO:0000256" key="1">
    <source>
        <dbReference type="ARBA" id="ARBA00009986"/>
    </source>
</evidence>
<dbReference type="PANTHER" id="PTHR11699">
    <property type="entry name" value="ALDEHYDE DEHYDROGENASE-RELATED"/>
    <property type="match status" value="1"/>
</dbReference>
<keyword evidence="2 4" id="KW-0560">Oxidoreductase</keyword>
<evidence type="ECO:0000256" key="3">
    <source>
        <dbReference type="PROSITE-ProRule" id="PRU10007"/>
    </source>
</evidence>
<feature type="active site" evidence="3">
    <location>
        <position position="226"/>
    </location>
</feature>
<evidence type="ECO:0000256" key="2">
    <source>
        <dbReference type="ARBA" id="ARBA00023002"/>
    </source>
</evidence>
<protein>
    <submittedName>
        <fullName evidence="6">NAD/NADP-dependent betaine aldehyde dehydrogenase</fullName>
        <ecNumber evidence="6">1.2.1.8</ecNumber>
    </submittedName>
</protein>